<dbReference type="SUPFAM" id="SSF53474">
    <property type="entry name" value="alpha/beta-Hydrolases"/>
    <property type="match status" value="1"/>
</dbReference>
<organism evidence="4 5">
    <name type="scientific">Hydrocarboniphaga effusa AP103</name>
    <dbReference type="NCBI Taxonomy" id="1172194"/>
    <lineage>
        <taxon>Bacteria</taxon>
        <taxon>Pseudomonadati</taxon>
        <taxon>Pseudomonadota</taxon>
        <taxon>Gammaproteobacteria</taxon>
        <taxon>Nevskiales</taxon>
        <taxon>Nevskiaceae</taxon>
        <taxon>Hydrocarboniphaga</taxon>
    </lineage>
</organism>
<reference evidence="4 5" key="1">
    <citation type="journal article" date="2012" name="J. Bacteriol.">
        <title>Genome Sequence of n-Alkane-Degrading Hydrocarboniphaga effusa Strain AP103T (ATCC BAA-332T).</title>
        <authorList>
            <person name="Chang H.K."/>
            <person name="Zylstra G.J."/>
            <person name="Chae J.C."/>
        </authorList>
    </citation>
    <scope>NUCLEOTIDE SEQUENCE [LARGE SCALE GENOMIC DNA]</scope>
    <source>
        <strain evidence="4 5">AP103</strain>
    </source>
</reference>
<evidence type="ECO:0000256" key="2">
    <source>
        <dbReference type="SAM" id="SignalP"/>
    </source>
</evidence>
<accession>I7ZF41</accession>
<name>I7ZF41_9GAMM</name>
<evidence type="ECO:0000256" key="1">
    <source>
        <dbReference type="ARBA" id="ARBA00022801"/>
    </source>
</evidence>
<evidence type="ECO:0000313" key="5">
    <source>
        <dbReference type="Proteomes" id="UP000003704"/>
    </source>
</evidence>
<dbReference type="PROSITE" id="PS51257">
    <property type="entry name" value="PROKAR_LIPOPROTEIN"/>
    <property type="match status" value="1"/>
</dbReference>
<gene>
    <name evidence="4" type="ORF">WQQ_06360</name>
</gene>
<dbReference type="Proteomes" id="UP000003704">
    <property type="component" value="Unassembled WGS sequence"/>
</dbReference>
<keyword evidence="5" id="KW-1185">Reference proteome</keyword>
<feature type="domain" description="BD-FAE-like" evidence="3">
    <location>
        <begin position="59"/>
        <end position="243"/>
    </location>
</feature>
<dbReference type="InterPro" id="IPR029058">
    <property type="entry name" value="AB_hydrolase_fold"/>
</dbReference>
<dbReference type="GO" id="GO:0016787">
    <property type="term" value="F:hydrolase activity"/>
    <property type="evidence" value="ECO:0007669"/>
    <property type="project" value="UniProtKB-KW"/>
</dbReference>
<dbReference type="Gene3D" id="3.40.50.1820">
    <property type="entry name" value="alpha/beta hydrolase"/>
    <property type="match status" value="1"/>
</dbReference>
<keyword evidence="1" id="KW-0378">Hydrolase</keyword>
<dbReference type="AlphaFoldDB" id="I7ZF41"/>
<dbReference type="STRING" id="1172194.WQQ_06360"/>
<proteinExistence type="predicted"/>
<dbReference type="InterPro" id="IPR049492">
    <property type="entry name" value="BD-FAE-like_dom"/>
</dbReference>
<sequence length="310" mass="33866">MDRSAIAMTLSLRKLLALLLVPAAVASCSGQQVLNSLTSTSGFNRSTNLPYEKASGLTLDVYKPNNQNDRPTVVFFYGGRWSSGNKKDFEFVGGALASAGYCTVIPDVRQYPMVRFPAFVEDGAKAIKWVHDKIDDYGCDSKRVFVMGHSSGAHVAAMLALNEQFLKGVGGSRTWLRGMIGLAGPYDFLPLTDPMLRDLFGPVDKFEQSQPILYVDGQNPPLLLMAGEDDEIVPVKNTRSLAASVARAGGPVETVIYPKMPHARLLSSIGPYMRNQSDVLAQITSFLDKWTTSPYQRNTGPSFETTPFTP</sequence>
<feature type="chain" id="PRO_5003712580" description="BD-FAE-like domain-containing protein" evidence="2">
    <location>
        <begin position="27"/>
        <end position="310"/>
    </location>
</feature>
<dbReference type="PANTHER" id="PTHR48081">
    <property type="entry name" value="AB HYDROLASE SUPERFAMILY PROTEIN C4A8.06C"/>
    <property type="match status" value="1"/>
</dbReference>
<feature type="signal peptide" evidence="2">
    <location>
        <begin position="1"/>
        <end position="26"/>
    </location>
</feature>
<dbReference type="InterPro" id="IPR050300">
    <property type="entry name" value="GDXG_lipolytic_enzyme"/>
</dbReference>
<dbReference type="PANTHER" id="PTHR48081:SF9">
    <property type="entry name" value="CARBOXYLESTERASE"/>
    <property type="match status" value="1"/>
</dbReference>
<comment type="caution">
    <text evidence="4">The sequence shown here is derived from an EMBL/GenBank/DDBJ whole genome shotgun (WGS) entry which is preliminary data.</text>
</comment>
<keyword evidence="2" id="KW-0732">Signal</keyword>
<dbReference type="Pfam" id="PF20434">
    <property type="entry name" value="BD-FAE"/>
    <property type="match status" value="1"/>
</dbReference>
<protein>
    <recommendedName>
        <fullName evidence="3">BD-FAE-like domain-containing protein</fullName>
    </recommendedName>
</protein>
<evidence type="ECO:0000313" key="4">
    <source>
        <dbReference type="EMBL" id="EIT70499.1"/>
    </source>
</evidence>
<evidence type="ECO:0000259" key="3">
    <source>
        <dbReference type="Pfam" id="PF20434"/>
    </source>
</evidence>
<dbReference type="EMBL" id="AKGD01000001">
    <property type="protein sequence ID" value="EIT70499.1"/>
    <property type="molecule type" value="Genomic_DNA"/>
</dbReference>